<dbReference type="Pfam" id="PF02909">
    <property type="entry name" value="TetR_C_1"/>
    <property type="match status" value="1"/>
</dbReference>
<feature type="domain" description="HTH tetR-type" evidence="6">
    <location>
        <begin position="14"/>
        <end position="74"/>
    </location>
</feature>
<evidence type="ECO:0000256" key="1">
    <source>
        <dbReference type="ARBA" id="ARBA00022491"/>
    </source>
</evidence>
<evidence type="ECO:0000259" key="6">
    <source>
        <dbReference type="PROSITE" id="PS50977"/>
    </source>
</evidence>
<sequence>MPKPNSGVTPATEKITADTIASAALDLLNETGLDGLTMRRVGERLGVRAAALYWHIKNKQQLLDAMATIMFTEAVDGLEAPRRGVTWQDWASHWAGQLRRTMLRYRDGARVFAGTDITSPVMYRIIELTLRTLQDAGFTLRDAARGFPALLHYTVGFTIEEQARTGLAYGDDSPYQPDPMAETIDAARFPLTAEARGDLFDLDTDANFEHGLRVILAGLEHTHLNPHS</sequence>
<evidence type="ECO:0000256" key="4">
    <source>
        <dbReference type="ARBA" id="ARBA00023163"/>
    </source>
</evidence>
<gene>
    <name evidence="7" type="ORF">Atai01_33120</name>
</gene>
<evidence type="ECO:0000313" key="8">
    <source>
        <dbReference type="Proteomes" id="UP001165136"/>
    </source>
</evidence>
<dbReference type="InterPro" id="IPR036271">
    <property type="entry name" value="Tet_transcr_reg_TetR-rel_C_sf"/>
</dbReference>
<evidence type="ECO:0000256" key="2">
    <source>
        <dbReference type="ARBA" id="ARBA00023015"/>
    </source>
</evidence>
<dbReference type="InterPro" id="IPR001647">
    <property type="entry name" value="HTH_TetR"/>
</dbReference>
<dbReference type="Gene3D" id="1.10.10.60">
    <property type="entry name" value="Homeodomain-like"/>
    <property type="match status" value="1"/>
</dbReference>
<dbReference type="PANTHER" id="PTHR30055">
    <property type="entry name" value="HTH-TYPE TRANSCRIPTIONAL REGULATOR RUTR"/>
    <property type="match status" value="1"/>
</dbReference>
<dbReference type="PANTHER" id="PTHR30055:SF151">
    <property type="entry name" value="TRANSCRIPTIONAL REGULATORY PROTEIN"/>
    <property type="match status" value="1"/>
</dbReference>
<evidence type="ECO:0000256" key="3">
    <source>
        <dbReference type="ARBA" id="ARBA00023125"/>
    </source>
</evidence>
<dbReference type="InterPro" id="IPR003012">
    <property type="entry name" value="Tet_transcr_reg_TetR"/>
</dbReference>
<protein>
    <submittedName>
        <fullName evidence="7">Transcriptional regulator, TetR family</fullName>
    </submittedName>
</protein>
<dbReference type="PRINTS" id="PR00400">
    <property type="entry name" value="TETREPRESSOR"/>
</dbReference>
<dbReference type="GO" id="GO:0046677">
    <property type="term" value="P:response to antibiotic"/>
    <property type="evidence" value="ECO:0007669"/>
    <property type="project" value="InterPro"/>
</dbReference>
<dbReference type="Pfam" id="PF00440">
    <property type="entry name" value="TetR_N"/>
    <property type="match status" value="1"/>
</dbReference>
<dbReference type="InterPro" id="IPR050109">
    <property type="entry name" value="HTH-type_TetR-like_transc_reg"/>
</dbReference>
<dbReference type="InterPro" id="IPR004111">
    <property type="entry name" value="Repressor_TetR_C"/>
</dbReference>
<reference evidence="7" key="1">
    <citation type="submission" date="2023-03" db="EMBL/GenBank/DDBJ databases">
        <title>Amycolatopsis taiwanensis NBRC 103393.</title>
        <authorList>
            <person name="Ichikawa N."/>
            <person name="Sato H."/>
            <person name="Tonouchi N."/>
        </authorList>
    </citation>
    <scope>NUCLEOTIDE SEQUENCE</scope>
    <source>
        <strain evidence="7">NBRC 103393</strain>
    </source>
</reference>
<evidence type="ECO:0000313" key="7">
    <source>
        <dbReference type="EMBL" id="GLY66693.1"/>
    </source>
</evidence>
<dbReference type="Proteomes" id="UP001165136">
    <property type="component" value="Unassembled WGS sequence"/>
</dbReference>
<dbReference type="PROSITE" id="PS50977">
    <property type="entry name" value="HTH_TETR_2"/>
    <property type="match status" value="1"/>
</dbReference>
<dbReference type="GO" id="GO:0000976">
    <property type="term" value="F:transcription cis-regulatory region binding"/>
    <property type="evidence" value="ECO:0007669"/>
    <property type="project" value="TreeGrafter"/>
</dbReference>
<dbReference type="PRINTS" id="PR00455">
    <property type="entry name" value="HTHTETR"/>
</dbReference>
<dbReference type="InterPro" id="IPR009057">
    <property type="entry name" value="Homeodomain-like_sf"/>
</dbReference>
<keyword evidence="8" id="KW-1185">Reference proteome</keyword>
<dbReference type="EMBL" id="BSTI01000006">
    <property type="protein sequence ID" value="GLY66693.1"/>
    <property type="molecule type" value="Genomic_DNA"/>
</dbReference>
<dbReference type="AlphaFoldDB" id="A0A9W6QZS6"/>
<keyword evidence="2" id="KW-0805">Transcription regulation</keyword>
<dbReference type="GO" id="GO:0045892">
    <property type="term" value="P:negative regulation of DNA-templated transcription"/>
    <property type="evidence" value="ECO:0007669"/>
    <property type="project" value="InterPro"/>
</dbReference>
<dbReference type="Gene3D" id="1.10.357.10">
    <property type="entry name" value="Tetracycline Repressor, domain 2"/>
    <property type="match status" value="1"/>
</dbReference>
<feature type="DNA-binding region" description="H-T-H motif" evidence="5">
    <location>
        <begin position="37"/>
        <end position="56"/>
    </location>
</feature>
<keyword evidence="1" id="KW-0678">Repressor</keyword>
<evidence type="ECO:0000256" key="5">
    <source>
        <dbReference type="PROSITE-ProRule" id="PRU00335"/>
    </source>
</evidence>
<accession>A0A9W6QZS6</accession>
<keyword evidence="4" id="KW-0804">Transcription</keyword>
<proteinExistence type="predicted"/>
<keyword evidence="3 5" id="KW-0238">DNA-binding</keyword>
<organism evidence="7 8">
    <name type="scientific">Amycolatopsis taiwanensis</name>
    <dbReference type="NCBI Taxonomy" id="342230"/>
    <lineage>
        <taxon>Bacteria</taxon>
        <taxon>Bacillati</taxon>
        <taxon>Actinomycetota</taxon>
        <taxon>Actinomycetes</taxon>
        <taxon>Pseudonocardiales</taxon>
        <taxon>Pseudonocardiaceae</taxon>
        <taxon>Amycolatopsis</taxon>
    </lineage>
</organism>
<dbReference type="RefSeq" id="WP_285487408.1">
    <property type="nucleotide sequence ID" value="NZ_BSTI01000006.1"/>
</dbReference>
<dbReference type="SUPFAM" id="SSF46689">
    <property type="entry name" value="Homeodomain-like"/>
    <property type="match status" value="1"/>
</dbReference>
<dbReference type="GO" id="GO:0003700">
    <property type="term" value="F:DNA-binding transcription factor activity"/>
    <property type="evidence" value="ECO:0007669"/>
    <property type="project" value="TreeGrafter"/>
</dbReference>
<dbReference type="SUPFAM" id="SSF48498">
    <property type="entry name" value="Tetracyclin repressor-like, C-terminal domain"/>
    <property type="match status" value="1"/>
</dbReference>
<name>A0A9W6QZS6_9PSEU</name>
<comment type="caution">
    <text evidence="7">The sequence shown here is derived from an EMBL/GenBank/DDBJ whole genome shotgun (WGS) entry which is preliminary data.</text>
</comment>